<evidence type="ECO:0000313" key="1">
    <source>
        <dbReference type="EMBL" id="MBY13674.1"/>
    </source>
</evidence>
<organism evidence="1">
    <name type="scientific">Schizaphis graminum</name>
    <name type="common">Green bug aphid</name>
    <dbReference type="NCBI Taxonomy" id="13262"/>
    <lineage>
        <taxon>Eukaryota</taxon>
        <taxon>Metazoa</taxon>
        <taxon>Ecdysozoa</taxon>
        <taxon>Arthropoda</taxon>
        <taxon>Hexapoda</taxon>
        <taxon>Insecta</taxon>
        <taxon>Pterygota</taxon>
        <taxon>Neoptera</taxon>
        <taxon>Paraneoptera</taxon>
        <taxon>Hemiptera</taxon>
        <taxon>Sternorrhyncha</taxon>
        <taxon>Aphidomorpha</taxon>
        <taxon>Aphidoidea</taxon>
        <taxon>Aphididae</taxon>
        <taxon>Aphidini</taxon>
        <taxon>Schizaphis</taxon>
    </lineage>
</organism>
<reference evidence="1" key="1">
    <citation type="submission" date="2018-04" db="EMBL/GenBank/DDBJ databases">
        <title>Transcriptome of Schizaphis graminum biotype I.</title>
        <authorList>
            <person name="Scully E.D."/>
            <person name="Geib S.M."/>
            <person name="Palmer N.A."/>
            <person name="Koch K."/>
            <person name="Bradshaw J."/>
            <person name="Heng-Moss T."/>
            <person name="Sarath G."/>
        </authorList>
    </citation>
    <scope>NUCLEOTIDE SEQUENCE</scope>
</reference>
<proteinExistence type="predicted"/>
<protein>
    <submittedName>
        <fullName evidence="1">Uncharacterized protein</fullName>
    </submittedName>
</protein>
<dbReference type="AlphaFoldDB" id="A0A2S2N8W2"/>
<gene>
    <name evidence="1" type="ORF">g.50089</name>
</gene>
<name>A0A2S2N8W2_SCHGA</name>
<sequence length="123" mass="13996">MYISIRTQVWGGGGGGFNSFICKLVIGSRRRRRRSTDIIYIHIYKGTGSGGVGSRRVFAGRREGERDRQTMTECQRLKIRGVLPLLHVELYCFKWCCVCVRVISRCIHIYAPEGIRTSREGGI</sequence>
<accession>A0A2S2N8W2</accession>
<dbReference type="EMBL" id="GGMR01001055">
    <property type="protein sequence ID" value="MBY13674.1"/>
    <property type="molecule type" value="Transcribed_RNA"/>
</dbReference>